<dbReference type="AlphaFoldDB" id="A0A8X6RL27"/>
<feature type="region of interest" description="Disordered" evidence="1">
    <location>
        <begin position="512"/>
        <end position="545"/>
    </location>
</feature>
<evidence type="ECO:0000313" key="3">
    <source>
        <dbReference type="Proteomes" id="UP000887159"/>
    </source>
</evidence>
<dbReference type="Proteomes" id="UP000887159">
    <property type="component" value="Unassembled WGS sequence"/>
</dbReference>
<evidence type="ECO:0000313" key="2">
    <source>
        <dbReference type="EMBL" id="GFX96500.1"/>
    </source>
</evidence>
<name>A0A8X6RL27_TRICX</name>
<dbReference type="EMBL" id="BMAU01021192">
    <property type="protein sequence ID" value="GFX96500.1"/>
    <property type="molecule type" value="Genomic_DNA"/>
</dbReference>
<sequence>MAYLAKEEVKIILYRVISDRKKRERSKQEEKEREERSIQEEKEREERSIQEEKEREERSKQEEREERSKQEKKRKQEEREERERKKEERMAREARQHELELRKLELSQQNQPLNDESGRRVEIGPKIQLTQITTKFDEKHDEISLYLINFERKAELAQIPKKDWVAYLLAVLPAELSNMLAREPTERANNYDFVKDLILKRYRLNSEKLKPCFYRHQKSGEKSWRNYAHELNSYFTEWIAELQVKMFQQLKDLLITKQLKYRVPAKVREHFLDDWIKLKTPYKLAEKLDEYESIKQSFRREIPKKNSYKFQGGVNYSGARPKETPKDFKSKFQIKKEPVHEKNHEKVFEKRRQLRCYECGSYSHLRPQCDKLKKNYETVASNETVRNGTDVLAPYTSLGTVNGIEMPILRDTGTTLDLICKKYEYVRPSMFINETVRIRTPLEETAVCLPMAEVELDCVFSHVITKAAVLRDSLDQGKYLLGNKTAALFEEVKKNKEIQVYMVNAVETRSQKKLTEESKQDLNMSEETIPESNEKNKESSDELDDILPLIQPEISESNLIKLSHKDFAKEQMNSAELKTLFEEAKSGSSKKNH</sequence>
<proteinExistence type="predicted"/>
<evidence type="ECO:0000256" key="1">
    <source>
        <dbReference type="SAM" id="MobiDB-lite"/>
    </source>
</evidence>
<accession>A0A8X6RL27</accession>
<dbReference type="PANTHER" id="PTHR46888">
    <property type="entry name" value="ZINC KNUCKLE DOMAINCONTAINING PROTEIN-RELATED"/>
    <property type="match status" value="1"/>
</dbReference>
<protein>
    <submittedName>
        <fullName evidence="2">SCAN box domain-containing protein</fullName>
    </submittedName>
</protein>
<organism evidence="2 3">
    <name type="scientific">Trichonephila clavipes</name>
    <name type="common">Golden silk orbweaver</name>
    <name type="synonym">Nephila clavipes</name>
    <dbReference type="NCBI Taxonomy" id="2585209"/>
    <lineage>
        <taxon>Eukaryota</taxon>
        <taxon>Metazoa</taxon>
        <taxon>Ecdysozoa</taxon>
        <taxon>Arthropoda</taxon>
        <taxon>Chelicerata</taxon>
        <taxon>Arachnida</taxon>
        <taxon>Araneae</taxon>
        <taxon>Araneomorphae</taxon>
        <taxon>Entelegynae</taxon>
        <taxon>Araneoidea</taxon>
        <taxon>Nephilidae</taxon>
        <taxon>Trichonephila</taxon>
    </lineage>
</organism>
<reference evidence="2" key="1">
    <citation type="submission" date="2020-08" db="EMBL/GenBank/DDBJ databases">
        <title>Multicomponent nature underlies the extraordinary mechanical properties of spider dragline silk.</title>
        <authorList>
            <person name="Kono N."/>
            <person name="Nakamura H."/>
            <person name="Mori M."/>
            <person name="Yoshida Y."/>
            <person name="Ohtoshi R."/>
            <person name="Malay A.D."/>
            <person name="Moran D.A.P."/>
            <person name="Tomita M."/>
            <person name="Numata K."/>
            <person name="Arakawa K."/>
        </authorList>
    </citation>
    <scope>NUCLEOTIDE SEQUENCE</scope>
</reference>
<dbReference type="PANTHER" id="PTHR46888:SF11">
    <property type="entry name" value="SCAN BOX DOMAIN-CONTAINING PROTEIN"/>
    <property type="match status" value="1"/>
</dbReference>
<gene>
    <name evidence="2" type="primary">AVEN_239134_1</name>
    <name evidence="2" type="ORF">TNCV_1441741</name>
</gene>
<comment type="caution">
    <text evidence="2">The sequence shown here is derived from an EMBL/GenBank/DDBJ whole genome shotgun (WGS) entry which is preliminary data.</text>
</comment>
<feature type="region of interest" description="Disordered" evidence="1">
    <location>
        <begin position="20"/>
        <end position="94"/>
    </location>
</feature>
<keyword evidence="3" id="KW-1185">Reference proteome</keyword>